<sequence>RARFDFARVRLETSLVGFINFVIKLKVQGAVYKVRVVEEGDGPKELEGMLMEDQLRWSPAASSCNSGRGGPVQAVLEVLDDDDSESGASVGCQHD</sequence>
<feature type="non-terminal residue" evidence="1">
    <location>
        <position position="95"/>
    </location>
</feature>
<feature type="non-terminal residue" evidence="1">
    <location>
        <position position="1"/>
    </location>
</feature>
<protein>
    <submittedName>
        <fullName evidence="1">Uncharacterized protein</fullName>
    </submittedName>
</protein>
<organism evidence="1 2">
    <name type="scientific">Trifolium medium</name>
    <dbReference type="NCBI Taxonomy" id="97028"/>
    <lineage>
        <taxon>Eukaryota</taxon>
        <taxon>Viridiplantae</taxon>
        <taxon>Streptophyta</taxon>
        <taxon>Embryophyta</taxon>
        <taxon>Tracheophyta</taxon>
        <taxon>Spermatophyta</taxon>
        <taxon>Magnoliopsida</taxon>
        <taxon>eudicotyledons</taxon>
        <taxon>Gunneridae</taxon>
        <taxon>Pentapetalae</taxon>
        <taxon>rosids</taxon>
        <taxon>fabids</taxon>
        <taxon>Fabales</taxon>
        <taxon>Fabaceae</taxon>
        <taxon>Papilionoideae</taxon>
        <taxon>50 kb inversion clade</taxon>
        <taxon>NPAAA clade</taxon>
        <taxon>Hologalegina</taxon>
        <taxon>IRL clade</taxon>
        <taxon>Trifolieae</taxon>
        <taxon>Trifolium</taxon>
    </lineage>
</organism>
<evidence type="ECO:0000313" key="1">
    <source>
        <dbReference type="EMBL" id="MCI54646.1"/>
    </source>
</evidence>
<name>A0A392T3B3_9FABA</name>
<proteinExistence type="predicted"/>
<keyword evidence="2" id="KW-1185">Reference proteome</keyword>
<evidence type="ECO:0000313" key="2">
    <source>
        <dbReference type="Proteomes" id="UP000265520"/>
    </source>
</evidence>
<dbReference type="EMBL" id="LXQA010482634">
    <property type="protein sequence ID" value="MCI54646.1"/>
    <property type="molecule type" value="Genomic_DNA"/>
</dbReference>
<reference evidence="1 2" key="1">
    <citation type="journal article" date="2018" name="Front. Plant Sci.">
        <title>Red Clover (Trifolium pratense) and Zigzag Clover (T. medium) - A Picture of Genomic Similarities and Differences.</title>
        <authorList>
            <person name="Dluhosova J."/>
            <person name="Istvanek J."/>
            <person name="Nedelnik J."/>
            <person name="Repkova J."/>
        </authorList>
    </citation>
    <scope>NUCLEOTIDE SEQUENCE [LARGE SCALE GENOMIC DNA]</scope>
    <source>
        <strain evidence="2">cv. 10/8</strain>
        <tissue evidence="1">Leaf</tissue>
    </source>
</reference>
<dbReference type="Proteomes" id="UP000265520">
    <property type="component" value="Unassembled WGS sequence"/>
</dbReference>
<dbReference type="AlphaFoldDB" id="A0A392T3B3"/>
<comment type="caution">
    <text evidence="1">The sequence shown here is derived from an EMBL/GenBank/DDBJ whole genome shotgun (WGS) entry which is preliminary data.</text>
</comment>
<accession>A0A392T3B3</accession>